<comment type="caution">
    <text evidence="2">The sequence shown here is derived from an EMBL/GenBank/DDBJ whole genome shotgun (WGS) entry which is preliminary data.</text>
</comment>
<dbReference type="PANTHER" id="PTHR46638:SF1">
    <property type="entry name" value="CORRINOID ADENOSYLTRANSFERASE"/>
    <property type="match status" value="1"/>
</dbReference>
<keyword evidence="2" id="KW-0808">Transferase</keyword>
<dbReference type="Pfam" id="PF02572">
    <property type="entry name" value="CobA_CobO_BtuR"/>
    <property type="match status" value="1"/>
</dbReference>
<dbReference type="Proteomes" id="UP000770586">
    <property type="component" value="Unassembled WGS sequence"/>
</dbReference>
<evidence type="ECO:0000313" key="2">
    <source>
        <dbReference type="EMBL" id="MBP1902601.1"/>
    </source>
</evidence>
<accession>A0A8J7R8K6</accession>
<gene>
    <name evidence="2" type="ORF">J2744_002294</name>
</gene>
<protein>
    <submittedName>
        <fullName evidence="2">Cob(I)alamin adenosyltransferase</fullName>
        <ecNumber evidence="2">2.5.1.17</ecNumber>
    </submittedName>
</protein>
<feature type="compositionally biased region" description="Acidic residues" evidence="1">
    <location>
        <begin position="17"/>
        <end position="31"/>
    </location>
</feature>
<dbReference type="RefSeq" id="WP_210113466.1">
    <property type="nucleotide sequence ID" value="NZ_BAAADX010000004.1"/>
</dbReference>
<dbReference type="EC" id="2.5.1.17" evidence="2"/>
<name>A0A8J7R8K6_9EURY</name>
<dbReference type="PANTHER" id="PTHR46638">
    <property type="entry name" value="CORRINOID ADENOSYLTRANSFERASE"/>
    <property type="match status" value="1"/>
</dbReference>
<evidence type="ECO:0000313" key="3">
    <source>
        <dbReference type="Proteomes" id="UP000770586"/>
    </source>
</evidence>
<dbReference type="SUPFAM" id="SSF52540">
    <property type="entry name" value="P-loop containing nucleoside triphosphate hydrolases"/>
    <property type="match status" value="1"/>
</dbReference>
<dbReference type="Gene3D" id="3.40.50.300">
    <property type="entry name" value="P-loop containing nucleotide triphosphate hydrolases"/>
    <property type="match status" value="1"/>
</dbReference>
<keyword evidence="3" id="KW-1185">Reference proteome</keyword>
<dbReference type="OrthoDB" id="24392at2157"/>
<evidence type="ECO:0000256" key="1">
    <source>
        <dbReference type="SAM" id="MobiDB-lite"/>
    </source>
</evidence>
<dbReference type="AlphaFoldDB" id="A0A8J7R8K6"/>
<sequence>MTTNHDDTNAEGAEASTDGDDGTPTDDEPPAGDETPTSDDRAARTPGGGAAPEPEPIKPAAPEEFGLVQAFWGGGKGKTTAAMGMGFRAAGHGYRVHMLQFMKGGADSVEGVRGEYNAISAVPGFSYENAGHYGWHGLLDGSADDEHEAKATAAFERAEALVAGAADADLTESLPLDGDPEAGVHMLIFDELLYAVDRGLVDPNDVVELAESKPDGLELVLTGSHAEPDYLDGVADLISNVRKVAHPFEDGQRARRGTEY</sequence>
<reference evidence="2 3" key="1">
    <citation type="submission" date="2021-03" db="EMBL/GenBank/DDBJ databases">
        <title>Genomic Encyclopedia of Type Strains, Phase IV (KMG-IV): sequencing the most valuable type-strain genomes for metagenomic binning, comparative biology and taxonomic classification.</title>
        <authorList>
            <person name="Goeker M."/>
        </authorList>
    </citation>
    <scope>NUCLEOTIDE SEQUENCE [LARGE SCALE GENOMIC DNA]</scope>
    <source>
        <strain evidence="2 3">DSM 12287</strain>
    </source>
</reference>
<dbReference type="GO" id="GO:0008817">
    <property type="term" value="F:corrinoid adenosyltransferase activity"/>
    <property type="evidence" value="ECO:0007669"/>
    <property type="project" value="UniProtKB-EC"/>
</dbReference>
<dbReference type="InterPro" id="IPR027417">
    <property type="entry name" value="P-loop_NTPase"/>
</dbReference>
<proteinExistence type="predicted"/>
<dbReference type="EMBL" id="JAGGKE010000010">
    <property type="protein sequence ID" value="MBP1902601.1"/>
    <property type="molecule type" value="Genomic_DNA"/>
</dbReference>
<dbReference type="InterPro" id="IPR003724">
    <property type="entry name" value="CblAdoTrfase_CobA"/>
</dbReference>
<dbReference type="GO" id="GO:0005524">
    <property type="term" value="F:ATP binding"/>
    <property type="evidence" value="ECO:0007669"/>
    <property type="project" value="InterPro"/>
</dbReference>
<dbReference type="GO" id="GO:0009236">
    <property type="term" value="P:cobalamin biosynthetic process"/>
    <property type="evidence" value="ECO:0007669"/>
    <property type="project" value="InterPro"/>
</dbReference>
<feature type="region of interest" description="Disordered" evidence="1">
    <location>
        <begin position="1"/>
        <end position="60"/>
    </location>
</feature>
<organism evidence="2 3">
    <name type="scientific">Halorubrum trapanicum</name>
    <dbReference type="NCBI Taxonomy" id="29284"/>
    <lineage>
        <taxon>Archaea</taxon>
        <taxon>Methanobacteriati</taxon>
        <taxon>Methanobacteriota</taxon>
        <taxon>Stenosarchaea group</taxon>
        <taxon>Halobacteria</taxon>
        <taxon>Halobacteriales</taxon>
        <taxon>Haloferacaceae</taxon>
        <taxon>Halorubrum</taxon>
    </lineage>
</organism>